<evidence type="ECO:0000313" key="4">
    <source>
        <dbReference type="Proteomes" id="UP000301475"/>
    </source>
</evidence>
<evidence type="ECO:0000313" key="3">
    <source>
        <dbReference type="EMBL" id="QCT07229.1"/>
    </source>
</evidence>
<dbReference type="GO" id="GO:0003677">
    <property type="term" value="F:DNA binding"/>
    <property type="evidence" value="ECO:0007669"/>
    <property type="project" value="InterPro"/>
</dbReference>
<dbReference type="PANTHER" id="PTHR47396:SF1">
    <property type="entry name" value="ATP-DEPENDENT HELICASE IRC3-RELATED"/>
    <property type="match status" value="1"/>
</dbReference>
<protein>
    <submittedName>
        <fullName evidence="3">DEAD/DEAH box helicase</fullName>
    </submittedName>
</protein>
<dbReference type="SMART" id="SM00490">
    <property type="entry name" value="HELICc"/>
    <property type="match status" value="1"/>
</dbReference>
<dbReference type="InterPro" id="IPR014001">
    <property type="entry name" value="Helicase_ATP-bd"/>
</dbReference>
<dbReference type="GO" id="GO:0005524">
    <property type="term" value="F:ATP binding"/>
    <property type="evidence" value="ECO:0007669"/>
    <property type="project" value="InterPro"/>
</dbReference>
<feature type="domain" description="Helicase ATP-binding" evidence="1">
    <location>
        <begin position="154"/>
        <end position="301"/>
    </location>
</feature>
<accession>A0A4P8XYE6</accession>
<dbReference type="InterPro" id="IPR050742">
    <property type="entry name" value="Helicase_Restrict-Modif_Enz"/>
</dbReference>
<dbReference type="RefSeq" id="WP_138157272.1">
    <property type="nucleotide sequence ID" value="NZ_CP039381.1"/>
</dbReference>
<reference evidence="3 4" key="1">
    <citation type="submission" date="2019-04" db="EMBL/GenBank/DDBJ databases">
        <authorList>
            <person name="Embree M."/>
            <person name="Gaffney J.R."/>
        </authorList>
    </citation>
    <scope>NUCLEOTIDE SEQUENCE [LARGE SCALE GENOMIC DNA]</scope>
    <source>
        <strain evidence="3 4">JE7A12</strain>
    </source>
</reference>
<dbReference type="PROSITE" id="PS51192">
    <property type="entry name" value="HELICASE_ATP_BIND_1"/>
    <property type="match status" value="1"/>
</dbReference>
<dbReference type="GO" id="GO:0004386">
    <property type="term" value="F:helicase activity"/>
    <property type="evidence" value="ECO:0007669"/>
    <property type="project" value="UniProtKB-KW"/>
</dbReference>
<dbReference type="GO" id="GO:0016787">
    <property type="term" value="F:hydrolase activity"/>
    <property type="evidence" value="ECO:0007669"/>
    <property type="project" value="InterPro"/>
</dbReference>
<feature type="domain" description="Helicase C-terminal" evidence="2">
    <location>
        <begin position="354"/>
        <end position="504"/>
    </location>
</feature>
<dbReference type="Gene3D" id="3.40.960.10">
    <property type="entry name" value="VSR Endonuclease"/>
    <property type="match status" value="1"/>
</dbReference>
<evidence type="ECO:0000259" key="1">
    <source>
        <dbReference type="PROSITE" id="PS51192"/>
    </source>
</evidence>
<dbReference type="InterPro" id="IPR001650">
    <property type="entry name" value="Helicase_C-like"/>
</dbReference>
<dbReference type="AlphaFoldDB" id="A0A4P8XYE6"/>
<dbReference type="KEGG" id="ruj:E5Z56_07595"/>
<keyword evidence="4" id="KW-1185">Reference proteome</keyword>
<dbReference type="PROSITE" id="PS51194">
    <property type="entry name" value="HELICASE_CTER"/>
    <property type="match status" value="1"/>
</dbReference>
<evidence type="ECO:0000259" key="2">
    <source>
        <dbReference type="PROSITE" id="PS51194"/>
    </source>
</evidence>
<dbReference type="InterPro" id="IPR027417">
    <property type="entry name" value="P-loop_NTPase"/>
</dbReference>
<organism evidence="3 4">
    <name type="scientific">Ruminococcus bovis</name>
    <dbReference type="NCBI Taxonomy" id="2564099"/>
    <lineage>
        <taxon>Bacteria</taxon>
        <taxon>Bacillati</taxon>
        <taxon>Bacillota</taxon>
        <taxon>Clostridia</taxon>
        <taxon>Eubacteriales</taxon>
        <taxon>Oscillospiraceae</taxon>
        <taxon>Ruminococcus</taxon>
    </lineage>
</organism>
<keyword evidence="3" id="KW-0347">Helicase</keyword>
<dbReference type="Pfam" id="PF00271">
    <property type="entry name" value="Helicase_C"/>
    <property type="match status" value="1"/>
</dbReference>
<gene>
    <name evidence="3" type="ORF">E5Z56_07595</name>
</gene>
<keyword evidence="3" id="KW-0547">Nucleotide-binding</keyword>
<dbReference type="PANTHER" id="PTHR47396">
    <property type="entry name" value="TYPE I RESTRICTION ENZYME ECOKI R PROTEIN"/>
    <property type="match status" value="1"/>
</dbReference>
<sequence>MEKATSVNSIAEEKFVEIFCDTFGPDKANNLYVQYPFVDIYGGHRYIDFALENEDSKIAIEIDGETYHNPKKVSDNKYFDDLLKQNSMVYQDWKVYRWAYNQLVSQPEKVKDELVTFLGETPFFKTFQEYLPNQQGKIFELREYQKEALDNLKKMRENGETIALLYHATGVGKTVTAASDAKEVGGRTLFLVNALKLADQAENTFAKIWKEATLGKYTGSEKTTDTKVIFATVQSISKNLLEFQPNSFDYIIVDECHHAAAKTYKKIFSYFKAKFILGLTATPERSDGEDMLNLFQNVAHKMDLETAVKKEILVPIRCIRIKTDIDLTSVRINGIKYNSQDLESKLFVPERNKIIADTYVNFVNGKKAVIFCASINHATEIAKLLLEQGVNAESVSGRDKPKVRNKILNDYENGNINVLCACDLLNEGWDSPKTEVLFMARPTMSKTVYMQQLGRGTRKCKGKKDLLVFDFVDNANMFNQPYSLHRLLNIKEYHPLEYVLAPDNKKKLDKDLLRKGEKPTEYIDLPLNIYDYETVDLFNWQDEVKTMLSQKEFIRRVDVQSETVDRYVKNGDIKPDLSIPISENKTFNYYKEDTVIMYAKKYGWDLITPTNIKEKFMKFVDKMDMSFSYKPVLLKAIFDHVDEDGKIRIVDIVNYFIDFYEERKDNGLIAEKPNSIYQKGGYTEKDVERNIFSNPFKRFADMRFLEHSKNIEYIQINSNVFRKLSGTDIAHILQVCDEKLDMYYKRITK</sequence>
<dbReference type="CDD" id="cd18032">
    <property type="entry name" value="DEXHc_RE_I_III_res"/>
    <property type="match status" value="1"/>
</dbReference>
<dbReference type="OrthoDB" id="9802848at2"/>
<dbReference type="Pfam" id="PF04851">
    <property type="entry name" value="ResIII"/>
    <property type="match status" value="1"/>
</dbReference>
<dbReference type="Gene3D" id="3.40.50.300">
    <property type="entry name" value="P-loop containing nucleotide triphosphate hydrolases"/>
    <property type="match status" value="2"/>
</dbReference>
<dbReference type="EMBL" id="CP039381">
    <property type="protein sequence ID" value="QCT07229.1"/>
    <property type="molecule type" value="Genomic_DNA"/>
</dbReference>
<dbReference type="CDD" id="cd18799">
    <property type="entry name" value="SF2_C_EcoAI-like"/>
    <property type="match status" value="1"/>
</dbReference>
<keyword evidence="3" id="KW-0067">ATP-binding</keyword>
<dbReference type="Proteomes" id="UP000301475">
    <property type="component" value="Chromosome"/>
</dbReference>
<dbReference type="GO" id="GO:0005829">
    <property type="term" value="C:cytosol"/>
    <property type="evidence" value="ECO:0007669"/>
    <property type="project" value="TreeGrafter"/>
</dbReference>
<dbReference type="SMART" id="SM00487">
    <property type="entry name" value="DEXDc"/>
    <property type="match status" value="1"/>
</dbReference>
<dbReference type="InterPro" id="IPR006935">
    <property type="entry name" value="Helicase/UvrB_N"/>
</dbReference>
<proteinExistence type="predicted"/>
<dbReference type="SUPFAM" id="SSF52540">
    <property type="entry name" value="P-loop containing nucleoside triphosphate hydrolases"/>
    <property type="match status" value="1"/>
</dbReference>
<keyword evidence="3" id="KW-0378">Hydrolase</keyword>
<name>A0A4P8XYE6_9FIRM</name>